<evidence type="ECO:0000259" key="15">
    <source>
        <dbReference type="Pfam" id="PF17137"/>
    </source>
</evidence>
<dbReference type="Gene3D" id="3.20.20.80">
    <property type="entry name" value="Glycosidases"/>
    <property type="match status" value="2"/>
</dbReference>
<evidence type="ECO:0000256" key="2">
    <source>
        <dbReference type="ARBA" id="ARBA00004833"/>
    </source>
</evidence>
<dbReference type="InterPro" id="IPR013780">
    <property type="entry name" value="Glyco_hydro_b"/>
</dbReference>
<dbReference type="GO" id="GO:0090599">
    <property type="term" value="F:alpha-glucosidase activity"/>
    <property type="evidence" value="ECO:0007669"/>
    <property type="project" value="TreeGrafter"/>
</dbReference>
<dbReference type="PANTHER" id="PTHR22762:SF54">
    <property type="entry name" value="BCDNA.GH04962"/>
    <property type="match status" value="1"/>
</dbReference>
<dbReference type="InterPro" id="IPR017853">
    <property type="entry name" value="GH"/>
</dbReference>
<evidence type="ECO:0000256" key="9">
    <source>
        <dbReference type="ARBA" id="ARBA00042895"/>
    </source>
</evidence>
<dbReference type="CDD" id="cd06603">
    <property type="entry name" value="GH31_GANC_GANAB_alpha"/>
    <property type="match status" value="1"/>
</dbReference>
<dbReference type="Pfam" id="PF01055">
    <property type="entry name" value="Glyco_hydro_31_2nd"/>
    <property type="match status" value="1"/>
</dbReference>
<dbReference type="SUPFAM" id="SSF74650">
    <property type="entry name" value="Galactose mutarotase-like"/>
    <property type="match status" value="1"/>
</dbReference>
<protein>
    <recommendedName>
        <fullName evidence="9">Glucosidase II subunit alpha</fullName>
    </recommendedName>
</protein>
<dbReference type="AlphaFoldDB" id="A0AAF0EQY0"/>
<dbReference type="Gene3D" id="2.60.40.1760">
    <property type="entry name" value="glycosyl hydrolase (family 31)"/>
    <property type="match status" value="1"/>
</dbReference>
<dbReference type="GO" id="GO:0006491">
    <property type="term" value="P:N-glycan processing"/>
    <property type="evidence" value="ECO:0007669"/>
    <property type="project" value="TreeGrafter"/>
</dbReference>
<comment type="subcellular location">
    <subcellularLocation>
        <location evidence="1">Endoplasmic reticulum</location>
    </subcellularLocation>
</comment>
<evidence type="ECO:0000313" key="18">
    <source>
        <dbReference type="Proteomes" id="UP001219933"/>
    </source>
</evidence>
<evidence type="ECO:0000256" key="4">
    <source>
        <dbReference type="ARBA" id="ARBA00022729"/>
    </source>
</evidence>
<dbReference type="PANTHER" id="PTHR22762">
    <property type="entry name" value="ALPHA-GLUCOSIDASE"/>
    <property type="match status" value="1"/>
</dbReference>
<dbReference type="Proteomes" id="UP001219933">
    <property type="component" value="Chromosome 2"/>
</dbReference>
<keyword evidence="5 10" id="KW-0378">Hydrolase</keyword>
<evidence type="ECO:0000256" key="7">
    <source>
        <dbReference type="ARBA" id="ARBA00023180"/>
    </source>
</evidence>
<dbReference type="CDD" id="cd14752">
    <property type="entry name" value="GH31_N"/>
    <property type="match status" value="1"/>
</dbReference>
<evidence type="ECO:0000256" key="5">
    <source>
        <dbReference type="ARBA" id="ARBA00022801"/>
    </source>
</evidence>
<keyword evidence="8 10" id="KW-0326">Glycosidase</keyword>
<dbReference type="Pfam" id="PF17137">
    <property type="entry name" value="DUF5110"/>
    <property type="match status" value="1"/>
</dbReference>
<feature type="domain" description="Glycosyl hydrolase family 31 C-terminal" evidence="16">
    <location>
        <begin position="764"/>
        <end position="854"/>
    </location>
</feature>
<evidence type="ECO:0000313" key="17">
    <source>
        <dbReference type="EMBL" id="WFD34956.1"/>
    </source>
</evidence>
<evidence type="ECO:0000256" key="10">
    <source>
        <dbReference type="RuleBase" id="RU361185"/>
    </source>
</evidence>
<sequence>MRAFLVVVAGACAALVGAVNPGVFKECNDSSLCRRFRRTAEHVEANAPFISPYSVDDLNAAALSDGVLHTTVRSALHPSVRFGLNVTFFDDGSARLRMDEASPTYNDLRHYDGAATWAIKRLPNIAGDASLSTHDKGVTVSWAGNQFILEYEPLRLSFVRDGVVQAVVNDRSLLHMEHFRSKPENFPLEGEDATSKRDAALREAYAAQPTRRTAPSDKTFDAWASYESDDGGEWSESWGGKEDTKPKGPEAVGIDVSFPGYETLYGLPEHASPLALRTTREPAPGEEDEPGRFSDPYRLMNTDVFEYHADSPMSLYGSAPILHAQSKGSAVSVLWLNAAETWVDLHKTKARPAPPPGHTDARATAVRDDGFLSGGTDKRTSHAHFVSESGVLDMFVFLGPSASDIMSQFTQLVGRTALPQYFALGYHQCRWNYVSSDDVLDVSARFDTNDMPVDVIWLDIEYSSEHMYGVWDRGNFPDPEALAGALDAQGRKLVIIIDPHLKKSDDYYLYKEARDRDLLVKTRSGSNYEGTCWSGLASWIDFFKPEVWRWWIEQHSLARKKLVGNARNLFFWNDMSEPAIFDGPELTSPKDVVHHGGWENRDVHNINGLIMHNLTAAGTVERELGTKDKDGRPGVRRRPFVLTRSWWLGSQVSAATWTGDNMGTWEHFAVSVPMILSNGLGGMSFCGADIGGFFGNPDKELLVRWYQAGIFEPFFRAHAHSDTKRREPYLLDDEARASVRRILQLRYELLPVWYTAFWYSGQTGMPVLRPQHLVFPHDRKGFTVGDQYYLDGLLVKPAVSQGVDHVEMYLAERGPYYHYTTGHVYKGVPSGTNVRVPAPMDHNVPLLQRAGTILPVHTRARRAAELQANDPYTLRVALPKTGPKHAHGTLYTDDGQTYAHEDGAFIARQFELAEDGKSLRLTSRALSLGGVASASSYASKHTARVERVIIYGLDKEPKKVVVHDGQAREVKFSYTPSQKRRATSDDSSELVSASLVIHNPSTRISADWDIEIVV</sequence>
<evidence type="ECO:0000256" key="11">
    <source>
        <dbReference type="SAM" id="MobiDB-lite"/>
    </source>
</evidence>
<dbReference type="InterPro" id="IPR025887">
    <property type="entry name" value="Glyco_hydro_31_N_dom"/>
</dbReference>
<dbReference type="SUPFAM" id="SSF51445">
    <property type="entry name" value="(Trans)glycosidases"/>
    <property type="match status" value="1"/>
</dbReference>
<dbReference type="GO" id="GO:0017177">
    <property type="term" value="C:glucosidase II complex"/>
    <property type="evidence" value="ECO:0007669"/>
    <property type="project" value="TreeGrafter"/>
</dbReference>
<evidence type="ECO:0000259" key="14">
    <source>
        <dbReference type="Pfam" id="PF13802"/>
    </source>
</evidence>
<feature type="domain" description="Glycoside hydrolase family 31 N-terminal" evidence="14">
    <location>
        <begin position="84"/>
        <end position="344"/>
    </location>
</feature>
<dbReference type="EMBL" id="CP119878">
    <property type="protein sequence ID" value="WFD34956.1"/>
    <property type="molecule type" value="Genomic_DNA"/>
</dbReference>
<dbReference type="Gene3D" id="2.60.40.1180">
    <property type="entry name" value="Golgi alpha-mannosidase II"/>
    <property type="match status" value="2"/>
</dbReference>
<evidence type="ECO:0000256" key="12">
    <source>
        <dbReference type="SAM" id="SignalP"/>
    </source>
</evidence>
<feature type="domain" description="Glycoside hydrolase family 31 TIM barrel" evidence="13">
    <location>
        <begin position="417"/>
        <end position="756"/>
    </location>
</feature>
<feature type="signal peptide" evidence="12">
    <location>
        <begin position="1"/>
        <end position="18"/>
    </location>
</feature>
<evidence type="ECO:0000256" key="8">
    <source>
        <dbReference type="ARBA" id="ARBA00023295"/>
    </source>
</evidence>
<keyword evidence="18" id="KW-1185">Reference proteome</keyword>
<proteinExistence type="inferred from homology"/>
<comment type="pathway">
    <text evidence="2">Glycan metabolism; N-glycan metabolism.</text>
</comment>
<evidence type="ECO:0000256" key="3">
    <source>
        <dbReference type="ARBA" id="ARBA00007806"/>
    </source>
</evidence>
<feature type="compositionally biased region" description="Basic and acidic residues" evidence="11">
    <location>
        <begin position="239"/>
        <end position="248"/>
    </location>
</feature>
<feature type="chain" id="PRO_5042214266" description="Glucosidase II subunit alpha" evidence="12">
    <location>
        <begin position="19"/>
        <end position="1014"/>
    </location>
</feature>
<dbReference type="GO" id="GO:0030246">
    <property type="term" value="F:carbohydrate binding"/>
    <property type="evidence" value="ECO:0007669"/>
    <property type="project" value="InterPro"/>
</dbReference>
<keyword evidence="4 12" id="KW-0732">Signal</keyword>
<evidence type="ECO:0000256" key="1">
    <source>
        <dbReference type="ARBA" id="ARBA00004240"/>
    </source>
</evidence>
<dbReference type="InterPro" id="IPR011013">
    <property type="entry name" value="Gal_mutarotase_sf_dom"/>
</dbReference>
<feature type="domain" description="DUF5110" evidence="15">
    <location>
        <begin position="872"/>
        <end position="925"/>
    </location>
</feature>
<keyword evidence="7" id="KW-0325">Glycoprotein</keyword>
<dbReference type="Pfam" id="PF13802">
    <property type="entry name" value="Gal_mutarotas_2"/>
    <property type="match status" value="1"/>
</dbReference>
<dbReference type="Pfam" id="PF21365">
    <property type="entry name" value="Glyco_hydro_31_3rd"/>
    <property type="match status" value="1"/>
</dbReference>
<reference evidence="17" key="1">
    <citation type="submission" date="2023-03" db="EMBL/GenBank/DDBJ databases">
        <title>Mating type loci evolution in Malassezia.</title>
        <authorList>
            <person name="Coelho M.A."/>
        </authorList>
    </citation>
    <scope>NUCLEOTIDE SEQUENCE</scope>
    <source>
        <strain evidence="17">CBS 11721</strain>
    </source>
</reference>
<dbReference type="InterPro" id="IPR033403">
    <property type="entry name" value="DUF5110"/>
</dbReference>
<dbReference type="InterPro" id="IPR048395">
    <property type="entry name" value="Glyco_hydro_31_C"/>
</dbReference>
<organism evidence="17 18">
    <name type="scientific">Malassezia cuniculi</name>
    <dbReference type="NCBI Taxonomy" id="948313"/>
    <lineage>
        <taxon>Eukaryota</taxon>
        <taxon>Fungi</taxon>
        <taxon>Dikarya</taxon>
        <taxon>Basidiomycota</taxon>
        <taxon>Ustilaginomycotina</taxon>
        <taxon>Malasseziomycetes</taxon>
        <taxon>Malasseziales</taxon>
        <taxon>Malasseziaceae</taxon>
        <taxon>Malassezia</taxon>
    </lineage>
</organism>
<evidence type="ECO:0000259" key="13">
    <source>
        <dbReference type="Pfam" id="PF01055"/>
    </source>
</evidence>
<comment type="similarity">
    <text evidence="3 10">Belongs to the glycosyl hydrolase 31 family.</text>
</comment>
<feature type="region of interest" description="Disordered" evidence="11">
    <location>
        <begin position="227"/>
        <end position="248"/>
    </location>
</feature>
<keyword evidence="6" id="KW-0256">Endoplasmic reticulum</keyword>
<dbReference type="SUPFAM" id="SSF51011">
    <property type="entry name" value="Glycosyl hydrolase domain"/>
    <property type="match status" value="1"/>
</dbReference>
<dbReference type="GO" id="GO:0005975">
    <property type="term" value="P:carbohydrate metabolic process"/>
    <property type="evidence" value="ECO:0007669"/>
    <property type="project" value="InterPro"/>
</dbReference>
<evidence type="ECO:0000256" key="6">
    <source>
        <dbReference type="ARBA" id="ARBA00022824"/>
    </source>
</evidence>
<accession>A0AAF0EQY0</accession>
<gene>
    <name evidence="17" type="primary">ROT2</name>
    <name evidence="17" type="ORF">MCUN1_001802</name>
</gene>
<name>A0AAF0EQY0_9BASI</name>
<dbReference type="InterPro" id="IPR000322">
    <property type="entry name" value="Glyco_hydro_31_TIM"/>
</dbReference>
<evidence type="ECO:0000259" key="16">
    <source>
        <dbReference type="Pfam" id="PF21365"/>
    </source>
</evidence>